<dbReference type="RefSeq" id="WP_147655844.1">
    <property type="nucleotide sequence ID" value="NZ_BMFM01000001.1"/>
</dbReference>
<organism evidence="1 2">
    <name type="scientific">Paradevosia tibetensis</name>
    <dbReference type="NCBI Taxonomy" id="1447062"/>
    <lineage>
        <taxon>Bacteria</taxon>
        <taxon>Pseudomonadati</taxon>
        <taxon>Pseudomonadota</taxon>
        <taxon>Alphaproteobacteria</taxon>
        <taxon>Hyphomicrobiales</taxon>
        <taxon>Devosiaceae</taxon>
        <taxon>Paradevosia</taxon>
    </lineage>
</organism>
<dbReference type="PANTHER" id="PTHR14859">
    <property type="entry name" value="CALCOFLUOR WHITE HYPERSENSITIVE PROTEIN PRECURSOR"/>
    <property type="match status" value="1"/>
</dbReference>
<name>A0A5B9DMV5_9HYPH</name>
<dbReference type="GO" id="GO:0006506">
    <property type="term" value="P:GPI anchor biosynthetic process"/>
    <property type="evidence" value="ECO:0007669"/>
    <property type="project" value="TreeGrafter"/>
</dbReference>
<dbReference type="GO" id="GO:0016020">
    <property type="term" value="C:membrane"/>
    <property type="evidence" value="ECO:0007669"/>
    <property type="project" value="GOC"/>
</dbReference>
<gene>
    <name evidence="1" type="ORF">FNA67_09290</name>
</gene>
<keyword evidence="1" id="KW-0540">Nuclease</keyword>
<keyword evidence="2" id="KW-1185">Reference proteome</keyword>
<keyword evidence="1" id="KW-0269">Exonuclease</keyword>
<dbReference type="GO" id="GO:0004519">
    <property type="term" value="F:endonuclease activity"/>
    <property type="evidence" value="ECO:0007669"/>
    <property type="project" value="UniProtKB-KW"/>
</dbReference>
<accession>A0A5B9DMV5</accession>
<dbReference type="InterPro" id="IPR036691">
    <property type="entry name" value="Endo/exonu/phosph_ase_sf"/>
</dbReference>
<dbReference type="InterPro" id="IPR005135">
    <property type="entry name" value="Endo/exonuclease/phosphatase"/>
</dbReference>
<dbReference type="SUPFAM" id="SSF56219">
    <property type="entry name" value="DNase I-like"/>
    <property type="match status" value="1"/>
</dbReference>
<keyword evidence="1" id="KW-0378">Hydrolase</keyword>
<dbReference type="InterPro" id="IPR051916">
    <property type="entry name" value="GPI-anchor_lipid_remodeler"/>
</dbReference>
<evidence type="ECO:0000313" key="1">
    <source>
        <dbReference type="EMBL" id="QEE20356.1"/>
    </source>
</evidence>
<evidence type="ECO:0000313" key="2">
    <source>
        <dbReference type="Proteomes" id="UP000321062"/>
    </source>
</evidence>
<reference evidence="1 2" key="1">
    <citation type="journal article" date="2015" name="Int. J. Syst. Evol. Microbiol.">
        <title>Youhaiella tibetensis gen. nov., sp. nov., isolated from subsurface sediment.</title>
        <authorList>
            <person name="Wang Y.X."/>
            <person name="Huang F.Q."/>
            <person name="Nogi Y."/>
            <person name="Pang S.J."/>
            <person name="Wang P.K."/>
            <person name="Lv J."/>
        </authorList>
    </citation>
    <scope>NUCLEOTIDE SEQUENCE [LARGE SCALE GENOMIC DNA]</scope>
    <source>
        <strain evidence="2">fig4</strain>
    </source>
</reference>
<dbReference type="AlphaFoldDB" id="A0A5B9DMV5"/>
<protein>
    <submittedName>
        <fullName evidence="1">Endonuclease/exonuclease/phosphatase family protein</fullName>
    </submittedName>
</protein>
<dbReference type="Gene3D" id="3.60.10.10">
    <property type="entry name" value="Endonuclease/exonuclease/phosphatase"/>
    <property type="match status" value="1"/>
</dbReference>
<dbReference type="PANTHER" id="PTHR14859:SF15">
    <property type="entry name" value="ENDONUCLEASE_EXONUCLEASE_PHOSPHATASE DOMAIN-CONTAINING PROTEIN"/>
    <property type="match status" value="1"/>
</dbReference>
<sequence>MRLLIRALRILLSIGALGVSALAVLAVLGFAVPYFDLLNHLQALLFIGTLLSLLFAPALLGRGVWRRFVLAATATGFFASAITVVPEFTASLQPRPPVPASGQTVVKVMTHNLFGMNYDMLRVLDVIKREQPDIIALQEFFGEQRSELGPLLKETYPYSVFCRGGKRANLGLFSKLPFTQEQGAACPDDAYGAQRTGHILGLFELPDGSHFSLMTTHLDWPAPKMARQREEFAELQAAVAEVEGPLVVVGDFNSTSWSYALRGFGRSTGLTRQDHGLLTYPALFYYLGGWRETLPFLPLDHVFTRGVAVHDLHTAGMTGSDHLPVVFTFTVDQGSPD</sequence>
<dbReference type="KEGG" id="yti:FNA67_09290"/>
<dbReference type="Proteomes" id="UP000321062">
    <property type="component" value="Chromosome"/>
</dbReference>
<dbReference type="OrthoDB" id="3808618at2"/>
<dbReference type="Pfam" id="PF03372">
    <property type="entry name" value="Exo_endo_phos"/>
    <property type="match status" value="1"/>
</dbReference>
<keyword evidence="1" id="KW-0255">Endonuclease</keyword>
<proteinExistence type="predicted"/>
<dbReference type="EMBL" id="CP041690">
    <property type="protein sequence ID" value="QEE20356.1"/>
    <property type="molecule type" value="Genomic_DNA"/>
</dbReference>
<dbReference type="GO" id="GO:0004527">
    <property type="term" value="F:exonuclease activity"/>
    <property type="evidence" value="ECO:0007669"/>
    <property type="project" value="UniProtKB-KW"/>
</dbReference>